<feature type="region of interest" description="Disordered" evidence="1">
    <location>
        <begin position="384"/>
        <end position="453"/>
    </location>
</feature>
<proteinExistence type="predicted"/>
<accession>D8S7Y3</accession>
<sequence length="478" mass="52326">MAELRDVIFESFLCLPSQLERMVSRILGCAVQFTGILGMGGWNLVLDAHKGDQRVAIRLPLAGQKNRITSALADSGYAATLFLSGLGIQTVVAGPVHVASPPLPYTPRGKSHLTVMPVAEGVPAWELWRKGASVEWKKTVLADLAGITVRLYHRPLDSMGGMAVDCAGACHVGPEPQSPVSQAMERGLDVGALSPGPYSSWKEYARNHIGGLMVLHGNSRRYGESIRANAAILLRWLDEFQESREGSGFFLHHPDFGPTQVLVDPASGHVKCILDWDGAKTGTVQSLATSFFLPAYFCKVEDEEEDEELFGFFKQQLIQGGAAEVAALARRHWTHKSCDPQVVFEEEMDVPCRGGAKSVQIRLERLCRKMQKLGIVDGQEEVVCTSPPWSRTPSSWSSSDEEGETDGEDMAEKGATMSDDDEPTGSSCSESESIDLDLESTPSPSASSREDNFDMRVMPPCQFYAILVMQKRVHHVFE</sequence>
<dbReference type="InterPro" id="IPR051678">
    <property type="entry name" value="AGP_Transferase"/>
</dbReference>
<gene>
    <name evidence="2" type="ORF">SELMODRAFT_444214</name>
</gene>
<organism evidence="3">
    <name type="scientific">Selaginella moellendorffii</name>
    <name type="common">Spikemoss</name>
    <dbReference type="NCBI Taxonomy" id="88036"/>
    <lineage>
        <taxon>Eukaryota</taxon>
        <taxon>Viridiplantae</taxon>
        <taxon>Streptophyta</taxon>
        <taxon>Embryophyta</taxon>
        <taxon>Tracheophyta</taxon>
        <taxon>Lycopodiopsida</taxon>
        <taxon>Selaginellales</taxon>
        <taxon>Selaginellaceae</taxon>
        <taxon>Selaginella</taxon>
    </lineage>
</organism>
<dbReference type="Proteomes" id="UP000001514">
    <property type="component" value="Unassembled WGS sequence"/>
</dbReference>
<dbReference type="PANTHER" id="PTHR21310:SF15">
    <property type="entry name" value="AMINOGLYCOSIDE PHOSPHOTRANSFERASE DOMAIN-CONTAINING PROTEIN"/>
    <property type="match status" value="1"/>
</dbReference>
<dbReference type="HOGENOM" id="CLU_571619_0_0_1"/>
<dbReference type="KEGG" id="smo:SELMODRAFT_444214"/>
<dbReference type="EMBL" id="GL377606">
    <property type="protein sequence ID" value="EFJ19324.1"/>
    <property type="molecule type" value="Genomic_DNA"/>
</dbReference>
<evidence type="ECO:0000256" key="1">
    <source>
        <dbReference type="SAM" id="MobiDB-lite"/>
    </source>
</evidence>
<feature type="compositionally biased region" description="Low complexity" evidence="1">
    <location>
        <begin position="385"/>
        <end position="398"/>
    </location>
</feature>
<dbReference type="Gene3D" id="3.90.1200.10">
    <property type="match status" value="1"/>
</dbReference>
<feature type="compositionally biased region" description="Acidic residues" evidence="1">
    <location>
        <begin position="399"/>
        <end position="409"/>
    </location>
</feature>
<dbReference type="AlphaFoldDB" id="D8S7Y3"/>
<evidence type="ECO:0008006" key="4">
    <source>
        <dbReference type="Google" id="ProtNLM"/>
    </source>
</evidence>
<name>D8S7Y3_SELML</name>
<evidence type="ECO:0000313" key="3">
    <source>
        <dbReference type="Proteomes" id="UP000001514"/>
    </source>
</evidence>
<keyword evidence="3" id="KW-1185">Reference proteome</keyword>
<protein>
    <recommendedName>
        <fullName evidence="4">Aminoglycoside phosphotransferase domain-containing protein</fullName>
    </recommendedName>
</protein>
<dbReference type="Gramene" id="EFJ19324">
    <property type="protein sequence ID" value="EFJ19324"/>
    <property type="gene ID" value="SELMODRAFT_444214"/>
</dbReference>
<dbReference type="PANTHER" id="PTHR21310">
    <property type="entry name" value="AMINOGLYCOSIDE PHOSPHOTRANSFERASE-RELATED-RELATED"/>
    <property type="match status" value="1"/>
</dbReference>
<evidence type="ECO:0000313" key="2">
    <source>
        <dbReference type="EMBL" id="EFJ19324.1"/>
    </source>
</evidence>
<reference evidence="2 3" key="1">
    <citation type="journal article" date="2011" name="Science">
        <title>The Selaginella genome identifies genetic changes associated with the evolution of vascular plants.</title>
        <authorList>
            <person name="Banks J.A."/>
            <person name="Nishiyama T."/>
            <person name="Hasebe M."/>
            <person name="Bowman J.L."/>
            <person name="Gribskov M."/>
            <person name="dePamphilis C."/>
            <person name="Albert V.A."/>
            <person name="Aono N."/>
            <person name="Aoyama T."/>
            <person name="Ambrose B.A."/>
            <person name="Ashton N.W."/>
            <person name="Axtell M.J."/>
            <person name="Barker E."/>
            <person name="Barker M.S."/>
            <person name="Bennetzen J.L."/>
            <person name="Bonawitz N.D."/>
            <person name="Chapple C."/>
            <person name="Cheng C."/>
            <person name="Correa L.G."/>
            <person name="Dacre M."/>
            <person name="DeBarry J."/>
            <person name="Dreyer I."/>
            <person name="Elias M."/>
            <person name="Engstrom E.M."/>
            <person name="Estelle M."/>
            <person name="Feng L."/>
            <person name="Finet C."/>
            <person name="Floyd S.K."/>
            <person name="Frommer W.B."/>
            <person name="Fujita T."/>
            <person name="Gramzow L."/>
            <person name="Gutensohn M."/>
            <person name="Harholt J."/>
            <person name="Hattori M."/>
            <person name="Heyl A."/>
            <person name="Hirai T."/>
            <person name="Hiwatashi Y."/>
            <person name="Ishikawa M."/>
            <person name="Iwata M."/>
            <person name="Karol K.G."/>
            <person name="Koehler B."/>
            <person name="Kolukisaoglu U."/>
            <person name="Kubo M."/>
            <person name="Kurata T."/>
            <person name="Lalonde S."/>
            <person name="Li K."/>
            <person name="Li Y."/>
            <person name="Litt A."/>
            <person name="Lyons E."/>
            <person name="Manning G."/>
            <person name="Maruyama T."/>
            <person name="Michael T.P."/>
            <person name="Mikami K."/>
            <person name="Miyazaki S."/>
            <person name="Morinaga S."/>
            <person name="Murata T."/>
            <person name="Mueller-Roeber B."/>
            <person name="Nelson D.R."/>
            <person name="Obara M."/>
            <person name="Oguri Y."/>
            <person name="Olmstead R.G."/>
            <person name="Onodera N."/>
            <person name="Petersen B.L."/>
            <person name="Pils B."/>
            <person name="Prigge M."/>
            <person name="Rensing S.A."/>
            <person name="Riano-Pachon D.M."/>
            <person name="Roberts A.W."/>
            <person name="Sato Y."/>
            <person name="Scheller H.V."/>
            <person name="Schulz B."/>
            <person name="Schulz C."/>
            <person name="Shakirov E.V."/>
            <person name="Shibagaki N."/>
            <person name="Shinohara N."/>
            <person name="Shippen D.E."/>
            <person name="Soerensen I."/>
            <person name="Sotooka R."/>
            <person name="Sugimoto N."/>
            <person name="Sugita M."/>
            <person name="Sumikawa N."/>
            <person name="Tanurdzic M."/>
            <person name="Theissen G."/>
            <person name="Ulvskov P."/>
            <person name="Wakazuki S."/>
            <person name="Weng J.K."/>
            <person name="Willats W.W."/>
            <person name="Wipf D."/>
            <person name="Wolf P.G."/>
            <person name="Yang L."/>
            <person name="Zimmer A.D."/>
            <person name="Zhu Q."/>
            <person name="Mitros T."/>
            <person name="Hellsten U."/>
            <person name="Loque D."/>
            <person name="Otillar R."/>
            <person name="Salamov A."/>
            <person name="Schmutz J."/>
            <person name="Shapiro H."/>
            <person name="Lindquist E."/>
            <person name="Lucas S."/>
            <person name="Rokhsar D."/>
            <person name="Grigoriev I.V."/>
        </authorList>
    </citation>
    <scope>NUCLEOTIDE SEQUENCE [LARGE SCALE GENOMIC DNA]</scope>
</reference>
<dbReference type="InParanoid" id="D8S7Y3"/>